<evidence type="ECO:0000313" key="5">
    <source>
        <dbReference type="Proteomes" id="UP001176521"/>
    </source>
</evidence>
<keyword evidence="1" id="KW-0560">Oxidoreductase</keyword>
<dbReference type="SUPFAM" id="SSF51735">
    <property type="entry name" value="NAD(P)-binding Rossmann-fold domains"/>
    <property type="match status" value="1"/>
</dbReference>
<dbReference type="Gene3D" id="3.40.50.720">
    <property type="entry name" value="NAD(P)-binding Rossmann-like Domain"/>
    <property type="match status" value="1"/>
</dbReference>
<dbReference type="Proteomes" id="UP001176521">
    <property type="component" value="Unassembled WGS sequence"/>
</dbReference>
<dbReference type="AlphaFoldDB" id="A0AAN6GDQ9"/>
<dbReference type="PANTHER" id="PTHR10366">
    <property type="entry name" value="NAD DEPENDENT EPIMERASE/DEHYDRATASE"/>
    <property type="match status" value="1"/>
</dbReference>
<dbReference type="Pfam" id="PF01073">
    <property type="entry name" value="3Beta_HSD"/>
    <property type="match status" value="1"/>
</dbReference>
<dbReference type="InterPro" id="IPR050425">
    <property type="entry name" value="NAD(P)_dehydrat-like"/>
</dbReference>
<protein>
    <recommendedName>
        <fullName evidence="3">3-beta hydroxysteroid dehydrogenase/isomerase domain-containing protein</fullName>
    </recommendedName>
</protein>
<dbReference type="GO" id="GO:0006694">
    <property type="term" value="P:steroid biosynthetic process"/>
    <property type="evidence" value="ECO:0007669"/>
    <property type="project" value="InterPro"/>
</dbReference>
<dbReference type="InterPro" id="IPR002225">
    <property type="entry name" value="3Beta_OHSteriod_DH/Estase"/>
</dbReference>
<dbReference type="InterPro" id="IPR036291">
    <property type="entry name" value="NAD(P)-bd_dom_sf"/>
</dbReference>
<proteinExistence type="inferred from homology"/>
<name>A0AAN6GDQ9_9BASI</name>
<evidence type="ECO:0000259" key="3">
    <source>
        <dbReference type="Pfam" id="PF01073"/>
    </source>
</evidence>
<evidence type="ECO:0000256" key="1">
    <source>
        <dbReference type="ARBA" id="ARBA00023002"/>
    </source>
</evidence>
<comment type="caution">
    <text evidence="4">The sequence shown here is derived from an EMBL/GenBank/DDBJ whole genome shotgun (WGS) entry which is preliminary data.</text>
</comment>
<organism evidence="4 5">
    <name type="scientific">Tilletia horrida</name>
    <dbReference type="NCBI Taxonomy" id="155126"/>
    <lineage>
        <taxon>Eukaryota</taxon>
        <taxon>Fungi</taxon>
        <taxon>Dikarya</taxon>
        <taxon>Basidiomycota</taxon>
        <taxon>Ustilaginomycotina</taxon>
        <taxon>Exobasidiomycetes</taxon>
        <taxon>Tilletiales</taxon>
        <taxon>Tilletiaceae</taxon>
        <taxon>Tilletia</taxon>
    </lineage>
</organism>
<dbReference type="PANTHER" id="PTHR10366:SF564">
    <property type="entry name" value="STEROL-4-ALPHA-CARBOXYLATE 3-DEHYDROGENASE, DECARBOXYLATING"/>
    <property type="match status" value="1"/>
</dbReference>
<keyword evidence="5" id="KW-1185">Reference proteome</keyword>
<comment type="similarity">
    <text evidence="2">Belongs to the NAD(P)-dependent epimerase/dehydratase family. Dihydroflavonol-4-reductase subfamily.</text>
</comment>
<evidence type="ECO:0000313" key="4">
    <source>
        <dbReference type="EMBL" id="KAK0527827.1"/>
    </source>
</evidence>
<dbReference type="EMBL" id="JAPDMQ010000295">
    <property type="protein sequence ID" value="KAK0527827.1"/>
    <property type="molecule type" value="Genomic_DNA"/>
</dbReference>
<feature type="domain" description="3-beta hydroxysteroid dehydrogenase/isomerase" evidence="3">
    <location>
        <begin position="7"/>
        <end position="257"/>
    </location>
</feature>
<sequence>MAGDLVVITGITGFVATHVLLSTLRAPEQYRVRGTLRSVGKKQQILELLSEPDRARVEFAEVADTASSDLTEALKGATYVLHTASPYQIEIKDPRKELLEPAIHGTTNVLEYAAKEPSIKRVIITSSFAAVTDFKKGGPNRPNFTYKPSDWLTATEEDAVAPGALGALSYSVSKKLAEKAAWDFVEANKPHFDIATINPPMIYGPTLQTGVRLANLNTSSKAIYQMIASAETFPGDRLPLFAHVTDVADAHVLALSKPEAGGKRFLLQGSGVLTWGNAALHISTKHPELKSRLPKGWEEAVQNRKGEDQYAKLDTSYARDILGISFKDWEETLEDALQSLLELEKRPEWKQ</sequence>
<reference evidence="4" key="1">
    <citation type="journal article" date="2023" name="PhytoFront">
        <title>Draft Genome Resources of Seven Strains of Tilletia horrida, Causal Agent of Kernel Smut of Rice.</title>
        <authorList>
            <person name="Khanal S."/>
            <person name="Antony Babu S."/>
            <person name="Zhou X.G."/>
        </authorList>
    </citation>
    <scope>NUCLEOTIDE SEQUENCE</scope>
    <source>
        <strain evidence="4">TX3</strain>
    </source>
</reference>
<evidence type="ECO:0000256" key="2">
    <source>
        <dbReference type="ARBA" id="ARBA00023445"/>
    </source>
</evidence>
<dbReference type="GO" id="GO:0016616">
    <property type="term" value="F:oxidoreductase activity, acting on the CH-OH group of donors, NAD or NADP as acceptor"/>
    <property type="evidence" value="ECO:0007669"/>
    <property type="project" value="InterPro"/>
</dbReference>
<accession>A0AAN6GDQ9</accession>
<gene>
    <name evidence="4" type="ORF">OC842_004736</name>
</gene>